<keyword evidence="8 17" id="KW-0808">Transferase</keyword>
<dbReference type="NCBIfam" id="TIGR00526">
    <property type="entry name" value="folB_dom"/>
    <property type="match status" value="1"/>
</dbReference>
<evidence type="ECO:0000256" key="11">
    <source>
        <dbReference type="ARBA" id="ARBA00022909"/>
    </source>
</evidence>
<evidence type="ECO:0000256" key="14">
    <source>
        <dbReference type="ARBA" id="ARBA00052077"/>
    </source>
</evidence>
<dbReference type="Gene3D" id="3.20.20.20">
    <property type="entry name" value="Dihydropteroate synthase-like"/>
    <property type="match status" value="1"/>
</dbReference>
<dbReference type="AlphaFoldDB" id="A0A6I3KCX1"/>
<dbReference type="GO" id="GO:0046656">
    <property type="term" value="P:folic acid biosynthetic process"/>
    <property type="evidence" value="ECO:0007669"/>
    <property type="project" value="UniProtKB-UniRule"/>
</dbReference>
<evidence type="ECO:0000256" key="1">
    <source>
        <dbReference type="ARBA" id="ARBA00000012"/>
    </source>
</evidence>
<evidence type="ECO:0000256" key="9">
    <source>
        <dbReference type="ARBA" id="ARBA00022723"/>
    </source>
</evidence>
<dbReference type="InterPro" id="IPR006156">
    <property type="entry name" value="Dihydroneopterin_aldolase"/>
</dbReference>
<comment type="catalytic activity">
    <reaction evidence="2 15">
        <text>7,8-dihydroneopterin = 6-hydroxymethyl-7,8-dihydropterin + glycolaldehyde</text>
        <dbReference type="Rhea" id="RHEA:10540"/>
        <dbReference type="ChEBI" id="CHEBI:17001"/>
        <dbReference type="ChEBI" id="CHEBI:17071"/>
        <dbReference type="ChEBI" id="CHEBI:44841"/>
        <dbReference type="EC" id="4.1.2.25"/>
    </reaction>
</comment>
<dbReference type="InterPro" id="IPR006390">
    <property type="entry name" value="DHP_synth_dom"/>
</dbReference>
<evidence type="ECO:0000256" key="8">
    <source>
        <dbReference type="ARBA" id="ARBA00022679"/>
    </source>
</evidence>
<evidence type="ECO:0000256" key="12">
    <source>
        <dbReference type="ARBA" id="ARBA00023239"/>
    </source>
</evidence>
<keyword evidence="11 15" id="KW-0289">Folate biosynthesis</keyword>
<dbReference type="NCBIfam" id="TIGR00525">
    <property type="entry name" value="folB"/>
    <property type="match status" value="1"/>
</dbReference>
<sequence length="434" mass="45698">MAVSNLTVPGRTLVMGIVNVTEDSFSDGGRWINVDDAIAHARHLVASGADMIDVGGESTRPGAVRVAAEEEEHRVVPVIKALHEEGIKTSVDTMRASVATAAAEAGVDMINDVSGGAADPEMYHTMAATGLPVCLMHWRTVQFGSAAGVADHGGDVVRDVHESLAKLADNALQAGVSHDNIVVDPGLGFAKSPQDNWALLKALPEFLQGEFPLLVGASRKRFLAAIREDRGAESSPLLADPATAAVTAISAQMGAWGVRVHEVDVSRDAVDVAAAWNAGAAYTGGEHASGSYANGADGGTVVSTSLGRLKPMADRIELTGLECFGYHGVFEEEKKTGQPFIVDVTCWLDTAGIEDDLSRTVNYAELADVAANIVEGPSRDLIETVAAEVAETAMQRFEILHAIEVTIHKPKAPIPRTFADVAVVARRSRKRMAG</sequence>
<proteinExistence type="inferred from homology"/>
<comment type="caution">
    <text evidence="17">The sequence shown here is derived from an EMBL/GenBank/DDBJ whole genome shotgun (WGS) entry which is preliminary data.</text>
</comment>
<dbReference type="InterPro" id="IPR006157">
    <property type="entry name" value="FolB_dom"/>
</dbReference>
<dbReference type="PANTHER" id="PTHR20941">
    <property type="entry name" value="FOLATE SYNTHESIS PROTEINS"/>
    <property type="match status" value="1"/>
</dbReference>
<dbReference type="PROSITE" id="PS50972">
    <property type="entry name" value="PTERIN_BINDING"/>
    <property type="match status" value="1"/>
</dbReference>
<dbReference type="PROSITE" id="PS00793">
    <property type="entry name" value="DHPS_2"/>
    <property type="match status" value="1"/>
</dbReference>
<comment type="pathway">
    <text evidence="4">Cofactor biosynthesis; tetrahydrofolate biosynthesis; 7,8-dihydrofolate from 2-amino-4-hydroxy-6-hydroxymethyl-7,8-dihydropteridine diphosphate and 4-aminobenzoate: step 1/2.</text>
</comment>
<comment type="function">
    <text evidence="15">Catalyzes the conversion of 7,8-dihydroneopterin to 6-hydroxymethyl-7,8-dihydropterin.</text>
</comment>
<dbReference type="Gene3D" id="3.30.1130.10">
    <property type="match status" value="1"/>
</dbReference>
<dbReference type="CDD" id="cd00739">
    <property type="entry name" value="DHPS"/>
    <property type="match status" value="1"/>
</dbReference>
<reference evidence="17 18" key="1">
    <citation type="submission" date="2019-07" db="EMBL/GenBank/DDBJ databases">
        <title>Draft genome of C. aurimucosum strain 332.</title>
        <authorList>
            <person name="Pacheco L.G.C."/>
            <person name="Aguiar E.R.G.R."/>
            <person name="Barberis C.M."/>
            <person name="Almuzara M.N."/>
            <person name="Traglia G.M."/>
            <person name="Santos C.S."/>
            <person name="Vay C.A."/>
            <person name="Rocha D.J.P.G."/>
        </authorList>
    </citation>
    <scope>NUCLEOTIDE SEQUENCE [LARGE SCALE GENOMIC DNA]</scope>
    <source>
        <strain evidence="17 18">332</strain>
    </source>
</reference>
<gene>
    <name evidence="17" type="primary">folP</name>
    <name evidence="17" type="ORF">FME68_08220</name>
</gene>
<evidence type="ECO:0000256" key="7">
    <source>
        <dbReference type="ARBA" id="ARBA00009503"/>
    </source>
</evidence>
<dbReference type="InterPro" id="IPR043133">
    <property type="entry name" value="GTP-CH-I_C/QueF"/>
</dbReference>
<dbReference type="GO" id="GO:0004150">
    <property type="term" value="F:dihydroneopterin aldolase activity"/>
    <property type="evidence" value="ECO:0007669"/>
    <property type="project" value="UniProtKB-UniRule"/>
</dbReference>
<dbReference type="Pfam" id="PF00809">
    <property type="entry name" value="Pterin_bind"/>
    <property type="match status" value="1"/>
</dbReference>
<dbReference type="SUPFAM" id="SSF51717">
    <property type="entry name" value="Dihydropteroate synthetase-like"/>
    <property type="match status" value="1"/>
</dbReference>
<dbReference type="FunFam" id="3.30.1130.10:FF:000003">
    <property type="entry name" value="7,8-dihydroneopterin aldolase"/>
    <property type="match status" value="1"/>
</dbReference>
<comment type="cofactor">
    <cofactor evidence="3">
        <name>Mg(2+)</name>
        <dbReference type="ChEBI" id="CHEBI:18420"/>
    </cofactor>
</comment>
<comment type="similarity">
    <text evidence="7">Belongs to the DHPS family.</text>
</comment>
<dbReference type="SMART" id="SM00905">
    <property type="entry name" value="FolB"/>
    <property type="match status" value="1"/>
</dbReference>
<dbReference type="Pfam" id="PF02152">
    <property type="entry name" value="FolB"/>
    <property type="match status" value="1"/>
</dbReference>
<dbReference type="PANTHER" id="PTHR20941:SF1">
    <property type="entry name" value="FOLIC ACID SYNTHESIS PROTEIN FOL1"/>
    <property type="match status" value="1"/>
</dbReference>
<evidence type="ECO:0000256" key="4">
    <source>
        <dbReference type="ARBA" id="ARBA00004763"/>
    </source>
</evidence>
<evidence type="ECO:0000313" key="17">
    <source>
        <dbReference type="EMBL" id="MTD91847.1"/>
    </source>
</evidence>
<dbReference type="GO" id="GO:0005829">
    <property type="term" value="C:cytosol"/>
    <property type="evidence" value="ECO:0007669"/>
    <property type="project" value="TreeGrafter"/>
</dbReference>
<dbReference type="NCBIfam" id="TIGR01496">
    <property type="entry name" value="DHPS"/>
    <property type="match status" value="1"/>
</dbReference>
<dbReference type="CDD" id="cd00534">
    <property type="entry name" value="DHNA_DHNTPE"/>
    <property type="match status" value="1"/>
</dbReference>
<comment type="pathway">
    <text evidence="5 15">Cofactor biosynthesis; tetrahydrofolate biosynthesis; 2-amino-4-hydroxy-6-hydroxymethyl-7,8-dihydropteridine diphosphate from 7,8-dihydroneopterin triphosphate: step 3/4.</text>
</comment>
<dbReference type="EC" id="4.1.2.25" evidence="15"/>
<keyword evidence="12 15" id="KW-0456">Lyase</keyword>
<comment type="similarity">
    <text evidence="6 15">Belongs to the DHNA family.</text>
</comment>
<dbReference type="EMBL" id="VIOG01000008">
    <property type="protein sequence ID" value="MTD91847.1"/>
    <property type="molecule type" value="Genomic_DNA"/>
</dbReference>
<evidence type="ECO:0000259" key="16">
    <source>
        <dbReference type="PROSITE" id="PS50972"/>
    </source>
</evidence>
<evidence type="ECO:0000256" key="10">
    <source>
        <dbReference type="ARBA" id="ARBA00022842"/>
    </source>
</evidence>
<evidence type="ECO:0000256" key="2">
    <source>
        <dbReference type="ARBA" id="ARBA00001353"/>
    </source>
</evidence>
<evidence type="ECO:0000256" key="13">
    <source>
        <dbReference type="ARBA" id="ARBA00032903"/>
    </source>
</evidence>
<dbReference type="GO" id="GO:0046654">
    <property type="term" value="P:tetrahydrofolate biosynthetic process"/>
    <property type="evidence" value="ECO:0007669"/>
    <property type="project" value="UniProtKB-UniRule"/>
</dbReference>
<dbReference type="SUPFAM" id="SSF55620">
    <property type="entry name" value="Tetrahydrobiopterin biosynthesis enzymes-like"/>
    <property type="match status" value="1"/>
</dbReference>
<dbReference type="InterPro" id="IPR000489">
    <property type="entry name" value="Pterin-binding_dom"/>
</dbReference>
<evidence type="ECO:0000313" key="18">
    <source>
        <dbReference type="Proteomes" id="UP000432568"/>
    </source>
</evidence>
<comment type="catalytic activity">
    <reaction evidence="14">
        <text>7,8-dihydroneopterin + O2 = 7,8-dihydroxanthopterin + glycolaldehyde + formate + H(+)</text>
        <dbReference type="Rhea" id="RHEA:45332"/>
        <dbReference type="ChEBI" id="CHEBI:15378"/>
        <dbReference type="ChEBI" id="CHEBI:15379"/>
        <dbReference type="ChEBI" id="CHEBI:15740"/>
        <dbReference type="ChEBI" id="CHEBI:17001"/>
        <dbReference type="ChEBI" id="CHEBI:17071"/>
        <dbReference type="ChEBI" id="CHEBI:85130"/>
        <dbReference type="EC" id="1.13.11.81"/>
    </reaction>
</comment>
<evidence type="ECO:0000256" key="15">
    <source>
        <dbReference type="RuleBase" id="RU362079"/>
    </source>
</evidence>
<keyword evidence="9" id="KW-0479">Metal-binding</keyword>
<dbReference type="Proteomes" id="UP000432568">
    <property type="component" value="Unassembled WGS sequence"/>
</dbReference>
<dbReference type="InterPro" id="IPR011005">
    <property type="entry name" value="Dihydropteroate_synth-like_sf"/>
</dbReference>
<feature type="domain" description="Pterin-binding" evidence="16">
    <location>
        <begin position="12"/>
        <end position="271"/>
    </location>
</feature>
<comment type="catalytic activity">
    <reaction evidence="1">
        <text>(7,8-dihydropterin-6-yl)methyl diphosphate + 4-aminobenzoate = 7,8-dihydropteroate + diphosphate</text>
        <dbReference type="Rhea" id="RHEA:19949"/>
        <dbReference type="ChEBI" id="CHEBI:17836"/>
        <dbReference type="ChEBI" id="CHEBI:17839"/>
        <dbReference type="ChEBI" id="CHEBI:33019"/>
        <dbReference type="ChEBI" id="CHEBI:72950"/>
        <dbReference type="EC" id="2.5.1.15"/>
    </reaction>
</comment>
<protein>
    <recommendedName>
        <fullName evidence="13 15">7,8-dihydroneopterin aldolase</fullName>
        <ecNumber evidence="15">4.1.2.25</ecNumber>
    </recommendedName>
</protein>
<dbReference type="InterPro" id="IPR045031">
    <property type="entry name" value="DHP_synth-like"/>
</dbReference>
<name>A0A6I3KCX1_9CORY</name>
<dbReference type="GO" id="GO:0046872">
    <property type="term" value="F:metal ion binding"/>
    <property type="evidence" value="ECO:0007669"/>
    <property type="project" value="UniProtKB-KW"/>
</dbReference>
<evidence type="ECO:0000256" key="5">
    <source>
        <dbReference type="ARBA" id="ARBA00005013"/>
    </source>
</evidence>
<dbReference type="PROSITE" id="PS00792">
    <property type="entry name" value="DHPS_1"/>
    <property type="match status" value="1"/>
</dbReference>
<dbReference type="GO" id="GO:0004156">
    <property type="term" value="F:dihydropteroate synthase activity"/>
    <property type="evidence" value="ECO:0007669"/>
    <property type="project" value="UniProtKB-EC"/>
</dbReference>
<organism evidence="17 18">
    <name type="scientific">Corynebacterium aurimucosum</name>
    <dbReference type="NCBI Taxonomy" id="169292"/>
    <lineage>
        <taxon>Bacteria</taxon>
        <taxon>Bacillati</taxon>
        <taxon>Actinomycetota</taxon>
        <taxon>Actinomycetes</taxon>
        <taxon>Mycobacteriales</taxon>
        <taxon>Corynebacteriaceae</taxon>
        <taxon>Corynebacterium</taxon>
    </lineage>
</organism>
<dbReference type="UniPathway" id="UPA00077">
    <property type="reaction ID" value="UER00154"/>
</dbReference>
<accession>A0A6I3KCX1</accession>
<evidence type="ECO:0000256" key="6">
    <source>
        <dbReference type="ARBA" id="ARBA00005708"/>
    </source>
</evidence>
<keyword evidence="10" id="KW-0460">Magnesium</keyword>
<evidence type="ECO:0000256" key="3">
    <source>
        <dbReference type="ARBA" id="ARBA00001946"/>
    </source>
</evidence>